<feature type="binding site" evidence="6">
    <location>
        <position position="106"/>
    </location>
    <ligand>
        <name>Mg(2+)</name>
        <dbReference type="ChEBI" id="CHEBI:18420"/>
    </ligand>
</feature>
<dbReference type="InterPro" id="IPR043128">
    <property type="entry name" value="Rev_trsase/Diguanyl_cyclase"/>
</dbReference>
<dbReference type="SUPFAM" id="SSF56672">
    <property type="entry name" value="DNA/RNA polymerases"/>
    <property type="match status" value="1"/>
</dbReference>
<feature type="domain" description="UmuC" evidence="7">
    <location>
        <begin position="6"/>
        <end position="187"/>
    </location>
</feature>
<evidence type="ECO:0000313" key="8">
    <source>
        <dbReference type="EMBL" id="MFC4738049.1"/>
    </source>
</evidence>
<evidence type="ECO:0000256" key="6">
    <source>
        <dbReference type="HAMAP-Rule" id="MF_01113"/>
    </source>
</evidence>
<comment type="cofactor">
    <cofactor evidence="6">
        <name>Mg(2+)</name>
        <dbReference type="ChEBI" id="CHEBI:18420"/>
    </cofactor>
    <text evidence="6">Binds 2 magnesium ions per subunit.</text>
</comment>
<dbReference type="CDD" id="cd03586">
    <property type="entry name" value="PolY_Pol_IV_kappa"/>
    <property type="match status" value="1"/>
</dbReference>
<keyword evidence="3 6" id="KW-0548">Nucleotidyltransferase</keyword>
<dbReference type="InterPro" id="IPR036775">
    <property type="entry name" value="DNA_pol_Y-fam_lit_finger_sf"/>
</dbReference>
<dbReference type="PANTHER" id="PTHR11076">
    <property type="entry name" value="DNA REPAIR POLYMERASE UMUC / TRANSFERASE FAMILY MEMBER"/>
    <property type="match status" value="1"/>
</dbReference>
<comment type="subunit">
    <text evidence="6">Monomer.</text>
</comment>
<dbReference type="InterPro" id="IPR022880">
    <property type="entry name" value="DNApol_IV"/>
</dbReference>
<dbReference type="InterPro" id="IPR017961">
    <property type="entry name" value="DNA_pol_Y-fam_little_finger"/>
</dbReference>
<dbReference type="Gene3D" id="3.40.1170.60">
    <property type="match status" value="1"/>
</dbReference>
<dbReference type="PANTHER" id="PTHR11076:SF33">
    <property type="entry name" value="DNA POLYMERASE KAPPA"/>
    <property type="match status" value="1"/>
</dbReference>
<dbReference type="RefSeq" id="WP_377910641.1">
    <property type="nucleotide sequence ID" value="NZ_JBHSGK010000021.1"/>
</dbReference>
<keyword evidence="6" id="KW-0235">DNA replication</keyword>
<dbReference type="InterPro" id="IPR050116">
    <property type="entry name" value="DNA_polymerase-Y"/>
</dbReference>
<dbReference type="InterPro" id="IPR024728">
    <property type="entry name" value="PolY_HhH_motif"/>
</dbReference>
<evidence type="ECO:0000256" key="3">
    <source>
        <dbReference type="ARBA" id="ARBA00022695"/>
    </source>
</evidence>
<gene>
    <name evidence="6" type="primary">dinB</name>
    <name evidence="8" type="ORF">ACFO4L_15855</name>
</gene>
<comment type="similarity">
    <text evidence="1 6">Belongs to the DNA polymerase type-Y family.</text>
</comment>
<comment type="function">
    <text evidence="6">Poorly processive, error-prone DNA polymerase involved in untargeted mutagenesis. Copies undamaged DNA at stalled replication forks, which arise in vivo from mismatched or misaligned primer ends. These misaligned primers can be extended by PolIV. Exhibits no 3'-5' exonuclease (proofreading) activity. May be involved in translesional synthesis, in conjunction with the beta clamp from PolIII.</text>
</comment>
<keyword evidence="9" id="KW-1185">Reference proteome</keyword>
<feature type="site" description="Substrate discrimination" evidence="6">
    <location>
        <position position="15"/>
    </location>
</feature>
<keyword evidence="6" id="KW-0963">Cytoplasm</keyword>
<dbReference type="HAMAP" id="MF_01113">
    <property type="entry name" value="DNApol_IV"/>
    <property type="match status" value="1"/>
</dbReference>
<dbReference type="NCBIfam" id="NF002492">
    <property type="entry name" value="PRK01810.1"/>
    <property type="match status" value="1"/>
</dbReference>
<proteinExistence type="inferred from homology"/>
<dbReference type="GO" id="GO:0003887">
    <property type="term" value="F:DNA-directed DNA polymerase activity"/>
    <property type="evidence" value="ECO:0007669"/>
    <property type="project" value="UniProtKB-EC"/>
</dbReference>
<organism evidence="8 9">
    <name type="scientific">Bacillus daqingensis</name>
    <dbReference type="NCBI Taxonomy" id="872396"/>
    <lineage>
        <taxon>Bacteria</taxon>
        <taxon>Bacillati</taxon>
        <taxon>Bacillota</taxon>
        <taxon>Bacilli</taxon>
        <taxon>Bacillales</taxon>
        <taxon>Bacillaceae</taxon>
        <taxon>Bacillus</taxon>
    </lineage>
</organism>
<keyword evidence="2 6" id="KW-0515">Mutator protein</keyword>
<dbReference type="EC" id="2.7.7.7" evidence="6"/>
<sequence>MSHRIIFHIDLNSFYASVEAADDPSLKGKPLAIAGNAKKRKGIVVTASYEAKKMGVKPPVPLWEAKKACPDLLVREPRFPRYREMSAKFFEVLRSKTGLVEPVSIDEGYLDMTKYLYGKHPVAVAQSIQQEVLDTLGLPCSIGIGPNKFLAKTASDWKKPLGIKVLRKRDVQRLLWPLPCEEMHGIGARTAEKLKQLSIETIGDIAAYGEDKLKSTFGSSGGRMFEKAWGIDSRPVDPESAEEFKSIGHSRTLPEDAVSLQDMAPVIHLLSNLVAQRLHKKYVYASGLQLTIRYSTWETIQRSIRLPYPLSDHQTIESCAKELLETSWNGDRVRLLGLTGIDLIEKGSAVKQLDLFSYQKDKEEWDRDEHVRQLQERFGPTAVRRGYYK</sequence>
<evidence type="ECO:0000256" key="1">
    <source>
        <dbReference type="ARBA" id="ARBA00010945"/>
    </source>
</evidence>
<comment type="caution">
    <text evidence="8">The sequence shown here is derived from an EMBL/GenBank/DDBJ whole genome shotgun (WGS) entry which is preliminary data.</text>
</comment>
<reference evidence="9" key="1">
    <citation type="journal article" date="2019" name="Int. J. Syst. Evol. Microbiol.">
        <title>The Global Catalogue of Microorganisms (GCM) 10K type strain sequencing project: providing services to taxonomists for standard genome sequencing and annotation.</title>
        <authorList>
            <consortium name="The Broad Institute Genomics Platform"/>
            <consortium name="The Broad Institute Genome Sequencing Center for Infectious Disease"/>
            <person name="Wu L."/>
            <person name="Ma J."/>
        </authorList>
    </citation>
    <scope>NUCLEOTIDE SEQUENCE [LARGE SCALE GENOMIC DNA]</scope>
    <source>
        <strain evidence="9">JCM 12165</strain>
    </source>
</reference>
<dbReference type="EMBL" id="JBHSGK010000021">
    <property type="protein sequence ID" value="MFC4738049.1"/>
    <property type="molecule type" value="Genomic_DNA"/>
</dbReference>
<dbReference type="Pfam" id="PF00817">
    <property type="entry name" value="IMS"/>
    <property type="match status" value="1"/>
</dbReference>
<keyword evidence="6" id="KW-0460">Magnesium</keyword>
<dbReference type="Gene3D" id="3.30.70.270">
    <property type="match status" value="1"/>
</dbReference>
<feature type="binding site" evidence="6">
    <location>
        <position position="10"/>
    </location>
    <ligand>
        <name>Mg(2+)</name>
        <dbReference type="ChEBI" id="CHEBI:18420"/>
    </ligand>
</feature>
<dbReference type="NCBIfam" id="NF002677">
    <property type="entry name" value="PRK02406.1"/>
    <property type="match status" value="1"/>
</dbReference>
<feature type="active site" evidence="6">
    <location>
        <position position="107"/>
    </location>
</feature>
<keyword evidence="6" id="KW-0479">Metal-binding</keyword>
<evidence type="ECO:0000259" key="7">
    <source>
        <dbReference type="PROSITE" id="PS50173"/>
    </source>
</evidence>
<dbReference type="Pfam" id="PF11798">
    <property type="entry name" value="IMS_HHH"/>
    <property type="match status" value="1"/>
</dbReference>
<accession>A0ABV9P1Q6</accession>
<dbReference type="PROSITE" id="PS50173">
    <property type="entry name" value="UMUC"/>
    <property type="match status" value="1"/>
</dbReference>
<dbReference type="Pfam" id="PF11799">
    <property type="entry name" value="IMS_C"/>
    <property type="match status" value="1"/>
</dbReference>
<keyword evidence="6 8" id="KW-0808">Transferase</keyword>
<evidence type="ECO:0000313" key="9">
    <source>
        <dbReference type="Proteomes" id="UP001595896"/>
    </source>
</evidence>
<dbReference type="SUPFAM" id="SSF100879">
    <property type="entry name" value="Lesion bypass DNA polymerase (Y-family), little finger domain"/>
    <property type="match status" value="1"/>
</dbReference>
<dbReference type="Gene3D" id="3.30.1490.100">
    <property type="entry name" value="DNA polymerase, Y-family, little finger domain"/>
    <property type="match status" value="1"/>
</dbReference>
<comment type="catalytic activity">
    <reaction evidence="6">
        <text>DNA(n) + a 2'-deoxyribonucleoside 5'-triphosphate = DNA(n+1) + diphosphate</text>
        <dbReference type="Rhea" id="RHEA:22508"/>
        <dbReference type="Rhea" id="RHEA-COMP:17339"/>
        <dbReference type="Rhea" id="RHEA-COMP:17340"/>
        <dbReference type="ChEBI" id="CHEBI:33019"/>
        <dbReference type="ChEBI" id="CHEBI:61560"/>
        <dbReference type="ChEBI" id="CHEBI:173112"/>
        <dbReference type="EC" id="2.7.7.7"/>
    </reaction>
</comment>
<keyword evidence="5 6" id="KW-0239">DNA-directed DNA polymerase</keyword>
<evidence type="ECO:0000256" key="2">
    <source>
        <dbReference type="ARBA" id="ARBA00022457"/>
    </source>
</evidence>
<evidence type="ECO:0000256" key="5">
    <source>
        <dbReference type="ARBA" id="ARBA00022932"/>
    </source>
</evidence>
<evidence type="ECO:0000256" key="4">
    <source>
        <dbReference type="ARBA" id="ARBA00022763"/>
    </source>
</evidence>
<dbReference type="InterPro" id="IPR001126">
    <property type="entry name" value="UmuC"/>
</dbReference>
<protein>
    <recommendedName>
        <fullName evidence="6">DNA polymerase IV</fullName>
        <shortName evidence="6">Pol IV</shortName>
        <ecNumber evidence="6">2.7.7.7</ecNumber>
    </recommendedName>
</protein>
<dbReference type="Proteomes" id="UP001595896">
    <property type="component" value="Unassembled WGS sequence"/>
</dbReference>
<keyword evidence="4 6" id="KW-0227">DNA damage</keyword>
<keyword evidence="6" id="KW-0238">DNA-binding</keyword>
<dbReference type="InterPro" id="IPR043502">
    <property type="entry name" value="DNA/RNA_pol_sf"/>
</dbReference>
<name>A0ABV9P1Q6_9BACI</name>
<comment type="subcellular location">
    <subcellularLocation>
        <location evidence="6">Cytoplasm</location>
    </subcellularLocation>
</comment>
<keyword evidence="6" id="KW-0234">DNA repair</keyword>
<dbReference type="Gene3D" id="1.10.150.20">
    <property type="entry name" value="5' to 3' exonuclease, C-terminal subdomain"/>
    <property type="match status" value="1"/>
</dbReference>